<dbReference type="Proteomes" id="UP001165679">
    <property type="component" value="Unassembled WGS sequence"/>
</dbReference>
<evidence type="ECO:0000259" key="1">
    <source>
        <dbReference type="Pfam" id="PF05406"/>
    </source>
</evidence>
<accession>A0AA42CH61</accession>
<dbReference type="EMBL" id="JAPDNT010000026">
    <property type="protein sequence ID" value="MCW3476896.1"/>
    <property type="molecule type" value="Genomic_DNA"/>
</dbReference>
<comment type="caution">
    <text evidence="2">The sequence shown here is derived from an EMBL/GenBank/DDBJ whole genome shotgun (WGS) entry which is preliminary data.</text>
</comment>
<dbReference type="SUPFAM" id="SSF142921">
    <property type="entry name" value="WGR domain-like"/>
    <property type="match status" value="1"/>
</dbReference>
<feature type="domain" description="WGR" evidence="1">
    <location>
        <begin position="9"/>
        <end position="63"/>
    </location>
</feature>
<dbReference type="InterPro" id="IPR008893">
    <property type="entry name" value="WGR_domain"/>
</dbReference>
<reference evidence="2" key="2">
    <citation type="submission" date="2022-10" db="EMBL/GenBank/DDBJ databases">
        <authorList>
            <person name="Trinh H.N."/>
        </authorList>
    </citation>
    <scope>NUCLEOTIDE SEQUENCE</scope>
    <source>
        <strain evidence="2">RN2-1</strain>
    </source>
</reference>
<evidence type="ECO:0000313" key="2">
    <source>
        <dbReference type="EMBL" id="MCW3476896.1"/>
    </source>
</evidence>
<dbReference type="InterPro" id="IPR049809">
    <property type="entry name" value="YehF/YfeS-like_WGR"/>
</dbReference>
<dbReference type="Pfam" id="PF05406">
    <property type="entry name" value="WGR"/>
    <property type="match status" value="1"/>
</dbReference>
<evidence type="ECO:0000313" key="3">
    <source>
        <dbReference type="Proteomes" id="UP001165679"/>
    </source>
</evidence>
<dbReference type="CDD" id="cd07996">
    <property type="entry name" value="WGR_MMR_like"/>
    <property type="match status" value="1"/>
</dbReference>
<sequence>MMAELMIELEARDPARNRFRAWRIEAGRDLFGTWTTQLRFGRIGCQGRVLTRAFDSEAEAQAFIGAGLRRRASAPARIGVPYRCVRATGAADALLRAVNIVTNLRNDGTT</sequence>
<dbReference type="AlphaFoldDB" id="A0AA42CH61"/>
<keyword evidence="3" id="KW-1185">Reference proteome</keyword>
<proteinExistence type="predicted"/>
<organism evidence="2 3">
    <name type="scientific">Limobrevibacterium gyesilva</name>
    <dbReference type="NCBI Taxonomy" id="2991712"/>
    <lineage>
        <taxon>Bacteria</taxon>
        <taxon>Pseudomonadati</taxon>
        <taxon>Pseudomonadota</taxon>
        <taxon>Alphaproteobacteria</taxon>
        <taxon>Acetobacterales</taxon>
        <taxon>Acetobacteraceae</taxon>
        <taxon>Limobrevibacterium</taxon>
    </lineage>
</organism>
<dbReference type="RefSeq" id="WP_264715750.1">
    <property type="nucleotide sequence ID" value="NZ_JAPDNT010000026.1"/>
</dbReference>
<protein>
    <submittedName>
        <fullName evidence="2">WGR domain-containing protein</fullName>
    </submittedName>
</protein>
<reference evidence="2" key="1">
    <citation type="submission" date="2022-09" db="EMBL/GenBank/DDBJ databases">
        <title>Rhodovastum sp. nov. RN2-1 isolated from soil in Seongnam, South Korea.</title>
        <authorList>
            <person name="Le N.T."/>
        </authorList>
    </citation>
    <scope>NUCLEOTIDE SEQUENCE</scope>
    <source>
        <strain evidence="2">RN2-1</strain>
    </source>
</reference>
<dbReference type="InterPro" id="IPR036930">
    <property type="entry name" value="WGR_dom_sf"/>
</dbReference>
<name>A0AA42CH61_9PROT</name>
<gene>
    <name evidence="2" type="ORF">OL599_20215</name>
</gene>